<feature type="compositionally biased region" description="Basic and acidic residues" evidence="1">
    <location>
        <begin position="229"/>
        <end position="251"/>
    </location>
</feature>
<organism evidence="2">
    <name type="scientific">Odontella aurita</name>
    <dbReference type="NCBI Taxonomy" id="265563"/>
    <lineage>
        <taxon>Eukaryota</taxon>
        <taxon>Sar</taxon>
        <taxon>Stramenopiles</taxon>
        <taxon>Ochrophyta</taxon>
        <taxon>Bacillariophyta</taxon>
        <taxon>Mediophyceae</taxon>
        <taxon>Biddulphiophycidae</taxon>
        <taxon>Eupodiscales</taxon>
        <taxon>Odontellaceae</taxon>
        <taxon>Odontella</taxon>
    </lineage>
</organism>
<protein>
    <submittedName>
        <fullName evidence="2">Uncharacterized protein</fullName>
    </submittedName>
</protein>
<feature type="region of interest" description="Disordered" evidence="1">
    <location>
        <begin position="208"/>
        <end position="265"/>
    </location>
</feature>
<dbReference type="EMBL" id="HBKQ01013236">
    <property type="protein sequence ID" value="CAE2223007.1"/>
    <property type="molecule type" value="Transcribed_RNA"/>
</dbReference>
<feature type="region of interest" description="Disordered" evidence="1">
    <location>
        <begin position="38"/>
        <end position="66"/>
    </location>
</feature>
<feature type="compositionally biased region" description="Basic and acidic residues" evidence="1">
    <location>
        <begin position="208"/>
        <end position="222"/>
    </location>
</feature>
<feature type="compositionally biased region" description="Polar residues" evidence="1">
    <location>
        <begin position="255"/>
        <end position="265"/>
    </location>
</feature>
<proteinExistence type="predicted"/>
<reference evidence="2" key="1">
    <citation type="submission" date="2021-01" db="EMBL/GenBank/DDBJ databases">
        <authorList>
            <person name="Corre E."/>
            <person name="Pelletier E."/>
            <person name="Niang G."/>
            <person name="Scheremetjew M."/>
            <person name="Finn R."/>
            <person name="Kale V."/>
            <person name="Holt S."/>
            <person name="Cochrane G."/>
            <person name="Meng A."/>
            <person name="Brown T."/>
            <person name="Cohen L."/>
        </authorList>
    </citation>
    <scope>NUCLEOTIDE SEQUENCE</scope>
    <source>
        <strain evidence="2">Isolate 1302-5</strain>
    </source>
</reference>
<gene>
    <name evidence="2" type="ORF">OAUR00152_LOCUS9101</name>
</gene>
<accession>A0A7S4MHY8</accession>
<dbReference type="AlphaFoldDB" id="A0A7S4MHY8"/>
<name>A0A7S4MHY8_9STRA</name>
<feature type="compositionally biased region" description="Basic residues" evidence="1">
    <location>
        <begin position="696"/>
        <end position="705"/>
    </location>
</feature>
<evidence type="ECO:0000256" key="1">
    <source>
        <dbReference type="SAM" id="MobiDB-lite"/>
    </source>
</evidence>
<evidence type="ECO:0000313" key="2">
    <source>
        <dbReference type="EMBL" id="CAE2223007.1"/>
    </source>
</evidence>
<feature type="region of interest" description="Disordered" evidence="1">
    <location>
        <begin position="685"/>
        <end position="705"/>
    </location>
</feature>
<feature type="region of interest" description="Disordered" evidence="1">
    <location>
        <begin position="415"/>
        <end position="434"/>
    </location>
</feature>
<sequence length="705" mass="78870">MHRSPGLAKMASTYSGMRKILKRDLPVQKYIRMAVETGIYTPQDDENDPRPPRGKKAQLPQRGLPHDMNEQLDYPLEYEILTLNPPMPELPRIPKKLRKEQQRSTHLPTDRLIRNYVRRYDMRMRTAHPLTDAQKEEKMYAKVLGLSQDDSGDDYSDTAMGRKQMVLNHAYNFAIKQYEVLRMGEAEGMTEEESVEVVEELLAKEAREERSKSRALAKEATKWRNAPGRAEEGEAEVEGRASTRAGERASDDGPGSTTVPVNSVPSILAGKPRTIRAMTMWARRLAAVPYDRWTLGAATALDHWIACEVLGMSELSWKAALRGDAGEDEEVMTGRLAETVGGDHHSEGVGVGNAARVKDIVTVRTALFPETVLFAEDEGKDAAGSIAGLGEEEPEEEVDATQRSIDELLASLGGFDEEEPEEEIGTAGGTEDEEAEHDAKVAMLVDELQEWRTKNAEAPYDQWSSGDKEDFNTWLSQYIAILTTDSDGPVDMEATREALLSEPPLSRDESEKYWSSIADETEGEIYLQDLLAKGPPPQKDGESASDRRAREDMETFLSLPYERQLRKLVDMGTLRPVFDEYASESDRAAFLRRHAASLMEGMEVEHLVSDPSGPIRAEDVGAGDLLEDEDVKRGGRYRIEMVKYGSDEYGTIAGQRARDLWRVWNAHKAGRAMYEEAMFKKGKLGLADDPEEASKKKGKKKRKGL</sequence>